<evidence type="ECO:0000256" key="1">
    <source>
        <dbReference type="SAM" id="MobiDB-lite"/>
    </source>
</evidence>
<name>A0ABV6IS77_9PROT</name>
<proteinExistence type="predicted"/>
<feature type="compositionally biased region" description="Pro residues" evidence="1">
    <location>
        <begin position="64"/>
        <end position="73"/>
    </location>
</feature>
<dbReference type="RefSeq" id="WP_377050963.1">
    <property type="nucleotide sequence ID" value="NZ_JBHLVZ010000033.1"/>
</dbReference>
<gene>
    <name evidence="2" type="ORF">ACFFIC_13085</name>
</gene>
<accession>A0ABV6IS77</accession>
<dbReference type="EMBL" id="JBHLVZ010000033">
    <property type="protein sequence ID" value="MFC0386469.1"/>
    <property type="molecule type" value="Genomic_DNA"/>
</dbReference>
<feature type="region of interest" description="Disordered" evidence="1">
    <location>
        <begin position="36"/>
        <end position="73"/>
    </location>
</feature>
<evidence type="ECO:0000313" key="2">
    <source>
        <dbReference type="EMBL" id="MFC0386469.1"/>
    </source>
</evidence>
<protein>
    <submittedName>
        <fullName evidence="2">Uncharacterized protein</fullName>
    </submittedName>
</protein>
<organism evidence="2 3">
    <name type="scientific">Muricoccus vinaceus</name>
    <dbReference type="NCBI Taxonomy" id="424704"/>
    <lineage>
        <taxon>Bacteria</taxon>
        <taxon>Pseudomonadati</taxon>
        <taxon>Pseudomonadota</taxon>
        <taxon>Alphaproteobacteria</taxon>
        <taxon>Acetobacterales</taxon>
        <taxon>Roseomonadaceae</taxon>
        <taxon>Muricoccus</taxon>
    </lineage>
</organism>
<comment type="caution">
    <text evidence="2">The sequence shown here is derived from an EMBL/GenBank/DDBJ whole genome shotgun (WGS) entry which is preliminary data.</text>
</comment>
<evidence type="ECO:0000313" key="3">
    <source>
        <dbReference type="Proteomes" id="UP001589789"/>
    </source>
</evidence>
<reference evidence="2 3" key="1">
    <citation type="submission" date="2024-09" db="EMBL/GenBank/DDBJ databases">
        <authorList>
            <person name="Sun Q."/>
            <person name="Mori K."/>
        </authorList>
    </citation>
    <scope>NUCLEOTIDE SEQUENCE [LARGE SCALE GENOMIC DNA]</scope>
    <source>
        <strain evidence="2 3">CCM 7468</strain>
    </source>
</reference>
<dbReference type="Proteomes" id="UP001589789">
    <property type="component" value="Unassembled WGS sequence"/>
</dbReference>
<feature type="compositionally biased region" description="Low complexity" evidence="1">
    <location>
        <begin position="36"/>
        <end position="49"/>
    </location>
</feature>
<keyword evidence="3" id="KW-1185">Reference proteome</keyword>
<sequence>MADARPGMARAARALARFRPASCLVLLRATAGLAPAPLARPALARAPTLSGPAERRPAGHAPTGPRPKPGAPA</sequence>